<dbReference type="AlphaFoldDB" id="A0A6P4EXA9"/>
<feature type="signal peptide" evidence="1">
    <location>
        <begin position="1"/>
        <end position="20"/>
    </location>
</feature>
<dbReference type="InterPro" id="IPR050111">
    <property type="entry name" value="C-type_lectin/snaclec_domain"/>
</dbReference>
<reference evidence="5" key="2">
    <citation type="submission" date="2025-04" db="UniProtKB">
        <authorList>
            <consortium name="RefSeq"/>
        </authorList>
    </citation>
    <scope>IDENTIFICATION</scope>
</reference>
<dbReference type="InterPro" id="IPR001304">
    <property type="entry name" value="C-type_lectin-like"/>
</dbReference>
<protein>
    <submittedName>
        <fullName evidence="5">Macrophage mannose receptor 1-like</fullName>
    </submittedName>
</protein>
<dbReference type="EnsemblMetazoa" id="XM_017127273.1">
    <property type="protein sequence ID" value="XP_016982762.1"/>
    <property type="gene ID" value="LOC108047177"/>
</dbReference>
<evidence type="ECO:0000313" key="5">
    <source>
        <dbReference type="RefSeq" id="XP_016982762.1"/>
    </source>
</evidence>
<proteinExistence type="predicted"/>
<dbReference type="Proteomes" id="UP001652680">
    <property type="component" value="Unassembled WGS sequence"/>
</dbReference>
<feature type="domain" description="C-type lectin" evidence="2">
    <location>
        <begin position="49"/>
        <end position="170"/>
    </location>
</feature>
<name>A0A6P4EXA9_DRORH</name>
<evidence type="ECO:0000256" key="1">
    <source>
        <dbReference type="SAM" id="SignalP"/>
    </source>
</evidence>
<keyword evidence="1" id="KW-0732">Signal</keyword>
<dbReference type="SUPFAM" id="SSF56436">
    <property type="entry name" value="C-type lectin-like"/>
    <property type="match status" value="1"/>
</dbReference>
<dbReference type="OrthoDB" id="7773875at2759"/>
<dbReference type="Pfam" id="PF00059">
    <property type="entry name" value="Lectin_C"/>
    <property type="match status" value="1"/>
</dbReference>
<reference evidence="3" key="3">
    <citation type="submission" date="2025-05" db="UniProtKB">
        <authorList>
            <consortium name="EnsemblMetazoa"/>
        </authorList>
    </citation>
    <scope>IDENTIFICATION</scope>
</reference>
<dbReference type="RefSeq" id="XP_016982762.1">
    <property type="nucleotide sequence ID" value="XM_017127273.1"/>
</dbReference>
<feature type="chain" id="PRO_5028309637" evidence="1">
    <location>
        <begin position="21"/>
        <end position="182"/>
    </location>
</feature>
<organism evidence="5">
    <name type="scientific">Drosophila rhopaloa</name>
    <name type="common">Fruit fly</name>
    <dbReference type="NCBI Taxonomy" id="1041015"/>
    <lineage>
        <taxon>Eukaryota</taxon>
        <taxon>Metazoa</taxon>
        <taxon>Ecdysozoa</taxon>
        <taxon>Arthropoda</taxon>
        <taxon>Hexapoda</taxon>
        <taxon>Insecta</taxon>
        <taxon>Pterygota</taxon>
        <taxon>Neoptera</taxon>
        <taxon>Endopterygota</taxon>
        <taxon>Diptera</taxon>
        <taxon>Brachycera</taxon>
        <taxon>Muscomorpha</taxon>
        <taxon>Ephydroidea</taxon>
        <taxon>Drosophilidae</taxon>
        <taxon>Drosophila</taxon>
        <taxon>Sophophora</taxon>
    </lineage>
</organism>
<sequence length="182" mass="20240">MLPKFTALCAFLAIFSSSAAYTITPNIIEGVPDFLNISTAPFVKIGSGYYIIESVARKNWYGAYESCRQLNAELITFESVEELKLITQYIEAVLSPTGLGLFWTSGNDLANQDKHVWFSNGQPVPSDLFAKGEPNNANDEERCDAFKVLDETNPGMNDCNCEIKRRYVCKAPQPVTASFIIF</sequence>
<reference evidence="4" key="1">
    <citation type="journal article" date="2021" name="Elife">
        <title>Highly contiguous assemblies of 101 drosophilid genomes.</title>
        <authorList>
            <person name="Kim B.Y."/>
            <person name="Wang J.R."/>
            <person name="Miller D.E."/>
            <person name="Barmina O."/>
            <person name="Delaney E."/>
            <person name="Thompson A."/>
            <person name="Comeault A.A."/>
            <person name="Peede D."/>
            <person name="D'Agostino E.R."/>
            <person name="Pelaez J."/>
            <person name="Aguilar J.M."/>
            <person name="Haji D."/>
            <person name="Matsunaga T."/>
            <person name="Armstrong E.E."/>
            <person name="Zych M."/>
            <person name="Ogawa Y."/>
            <person name="Stamenkovic-Radak M."/>
            <person name="Jelic M."/>
            <person name="Veselinovic M.S."/>
            <person name="Tanaskovic M."/>
            <person name="Eric P."/>
            <person name="Gao J.J."/>
            <person name="Katoh T.K."/>
            <person name="Toda M.J."/>
            <person name="Watabe H."/>
            <person name="Watada M."/>
            <person name="Davis J.S."/>
            <person name="Moyle L.C."/>
            <person name="Manoli G."/>
            <person name="Bertolini E."/>
            <person name="Kostal V."/>
            <person name="Hawley R.S."/>
            <person name="Takahashi A."/>
            <person name="Jones C.D."/>
            <person name="Price D.K."/>
            <person name="Whiteman N."/>
            <person name="Kopp A."/>
            <person name="Matute D.R."/>
            <person name="Petrov D.A."/>
        </authorList>
    </citation>
    <scope>NUCLEOTIDE SEQUENCE [LARGE SCALE GENOMIC DNA]</scope>
</reference>
<evidence type="ECO:0000313" key="4">
    <source>
        <dbReference type="Proteomes" id="UP001652680"/>
    </source>
</evidence>
<dbReference type="Gene3D" id="3.10.100.10">
    <property type="entry name" value="Mannose-Binding Protein A, subunit A"/>
    <property type="match status" value="1"/>
</dbReference>
<dbReference type="InterPro" id="IPR016186">
    <property type="entry name" value="C-type_lectin-like/link_sf"/>
</dbReference>
<dbReference type="PROSITE" id="PS50041">
    <property type="entry name" value="C_TYPE_LECTIN_2"/>
    <property type="match status" value="1"/>
</dbReference>
<evidence type="ECO:0000259" key="2">
    <source>
        <dbReference type="PROSITE" id="PS50041"/>
    </source>
</evidence>
<keyword evidence="4" id="KW-1185">Reference proteome</keyword>
<dbReference type="CDD" id="cd00037">
    <property type="entry name" value="CLECT"/>
    <property type="match status" value="1"/>
</dbReference>
<gene>
    <name evidence="5" type="primary">LOC108047177</name>
    <name evidence="3" type="synonym">108047177</name>
</gene>
<dbReference type="SMART" id="SM00034">
    <property type="entry name" value="CLECT"/>
    <property type="match status" value="1"/>
</dbReference>
<dbReference type="GeneID" id="108047177"/>
<accession>A0A6P4EXA9</accession>
<dbReference type="InterPro" id="IPR016187">
    <property type="entry name" value="CTDL_fold"/>
</dbReference>
<dbReference type="PANTHER" id="PTHR22803">
    <property type="entry name" value="MANNOSE, PHOSPHOLIPASE, LECTIN RECEPTOR RELATED"/>
    <property type="match status" value="1"/>
</dbReference>
<evidence type="ECO:0000313" key="3">
    <source>
        <dbReference type="EnsemblMetazoa" id="XP_016982762.1"/>
    </source>
</evidence>